<proteinExistence type="predicted"/>
<organism evidence="2 3">
    <name type="scientific">Ensete ventricosum</name>
    <name type="common">Abyssinian banana</name>
    <name type="synonym">Musa ensete</name>
    <dbReference type="NCBI Taxonomy" id="4639"/>
    <lineage>
        <taxon>Eukaryota</taxon>
        <taxon>Viridiplantae</taxon>
        <taxon>Streptophyta</taxon>
        <taxon>Embryophyta</taxon>
        <taxon>Tracheophyta</taxon>
        <taxon>Spermatophyta</taxon>
        <taxon>Magnoliopsida</taxon>
        <taxon>Liliopsida</taxon>
        <taxon>Zingiberales</taxon>
        <taxon>Musaceae</taxon>
        <taxon>Ensete</taxon>
    </lineage>
</organism>
<keyword evidence="3" id="KW-1185">Reference proteome</keyword>
<gene>
    <name evidence="2" type="ORF">OPV22_002587</name>
</gene>
<evidence type="ECO:0000256" key="1">
    <source>
        <dbReference type="SAM" id="MobiDB-lite"/>
    </source>
</evidence>
<reference evidence="2 3" key="1">
    <citation type="submission" date="2022-12" db="EMBL/GenBank/DDBJ databases">
        <title>Chromosome-scale assembly of the Ensete ventricosum genome.</title>
        <authorList>
            <person name="Dussert Y."/>
            <person name="Stocks J."/>
            <person name="Wendawek A."/>
            <person name="Woldeyes F."/>
            <person name="Nichols R.A."/>
            <person name="Borrell J.S."/>
        </authorList>
    </citation>
    <scope>NUCLEOTIDE SEQUENCE [LARGE SCALE GENOMIC DNA]</scope>
    <source>
        <strain evidence="3">cv. Maze</strain>
        <tissue evidence="2">Seeds</tissue>
    </source>
</reference>
<accession>A0AAV8RYF9</accession>
<protein>
    <submittedName>
        <fullName evidence="2">Uncharacterized protein</fullName>
    </submittedName>
</protein>
<sequence>MKCHIAASGTSLPCEGEARPRRHTQNHTSSVVKRIRASGHLPFVFSYQLTRVKMVLMAVKRSRRDRERSQVEEGGTPSTLRHQCQMQRSWSRHDHHRYHQQQHRPSSSPGKRDHDMGGQKQGEEGELLQSFLSDSLLQGTSQSDAETSMAGGSDGSGRSREQTGMILGTLQFAFFIV</sequence>
<feature type="region of interest" description="Disordered" evidence="1">
    <location>
        <begin position="1"/>
        <end position="31"/>
    </location>
</feature>
<name>A0AAV8RYF9_ENSVE</name>
<feature type="compositionally biased region" description="Basic and acidic residues" evidence="1">
    <location>
        <begin position="110"/>
        <end position="122"/>
    </location>
</feature>
<dbReference type="EMBL" id="JAQQAF010000001">
    <property type="protein sequence ID" value="KAJ8512153.1"/>
    <property type="molecule type" value="Genomic_DNA"/>
</dbReference>
<feature type="compositionally biased region" description="Basic residues" evidence="1">
    <location>
        <begin position="93"/>
        <end position="102"/>
    </location>
</feature>
<evidence type="ECO:0000313" key="3">
    <source>
        <dbReference type="Proteomes" id="UP001222027"/>
    </source>
</evidence>
<evidence type="ECO:0000313" key="2">
    <source>
        <dbReference type="EMBL" id="KAJ8512153.1"/>
    </source>
</evidence>
<comment type="caution">
    <text evidence="2">The sequence shown here is derived from an EMBL/GenBank/DDBJ whole genome shotgun (WGS) entry which is preliminary data.</text>
</comment>
<dbReference type="Proteomes" id="UP001222027">
    <property type="component" value="Unassembled WGS sequence"/>
</dbReference>
<feature type="region of interest" description="Disordered" evidence="1">
    <location>
        <begin position="138"/>
        <end position="161"/>
    </location>
</feature>
<feature type="region of interest" description="Disordered" evidence="1">
    <location>
        <begin position="61"/>
        <end position="122"/>
    </location>
</feature>
<feature type="compositionally biased region" description="Polar residues" evidence="1">
    <location>
        <begin position="76"/>
        <end position="89"/>
    </location>
</feature>
<dbReference type="AlphaFoldDB" id="A0AAV8RYF9"/>